<proteinExistence type="predicted"/>
<accession>A0A1S4A9P3</accession>
<dbReference type="InterPro" id="IPR029472">
    <property type="entry name" value="Copia-like_N"/>
</dbReference>
<dbReference type="AlphaFoldDB" id="A0A1S4A9P3"/>
<dbReference type="OMA" id="KPIGPEN"/>
<dbReference type="Pfam" id="PF22936">
    <property type="entry name" value="Pol_BBD"/>
    <property type="match status" value="1"/>
</dbReference>
<organism evidence="1 2">
    <name type="scientific">Nicotiana tabacum</name>
    <name type="common">Common tobacco</name>
    <dbReference type="NCBI Taxonomy" id="4097"/>
    <lineage>
        <taxon>Eukaryota</taxon>
        <taxon>Viridiplantae</taxon>
        <taxon>Streptophyta</taxon>
        <taxon>Embryophyta</taxon>
        <taxon>Tracheophyta</taxon>
        <taxon>Spermatophyta</taxon>
        <taxon>Magnoliopsida</taxon>
        <taxon>eudicotyledons</taxon>
        <taxon>Gunneridae</taxon>
        <taxon>Pentapetalae</taxon>
        <taxon>asterids</taxon>
        <taxon>lamiids</taxon>
        <taxon>Solanales</taxon>
        <taxon>Solanaceae</taxon>
        <taxon>Nicotianoideae</taxon>
        <taxon>Nicotianeae</taxon>
        <taxon>Nicotiana</taxon>
    </lineage>
</organism>
<keyword evidence="1" id="KW-1185">Reference proteome</keyword>
<dbReference type="PANTHER" id="PTHR34222">
    <property type="entry name" value="GAG_PRE-INTEGRS DOMAIN-CONTAINING PROTEIN"/>
    <property type="match status" value="1"/>
</dbReference>
<evidence type="ECO:0000313" key="2">
    <source>
        <dbReference type="RefSeq" id="XP_016473358.2"/>
    </source>
</evidence>
<reference evidence="1" key="1">
    <citation type="journal article" date="2014" name="Nat. Commun.">
        <title>The tobacco genome sequence and its comparison with those of tomato and potato.</title>
        <authorList>
            <person name="Sierro N."/>
            <person name="Battey J.N."/>
            <person name="Ouadi S."/>
            <person name="Bakaher N."/>
            <person name="Bovet L."/>
            <person name="Willig A."/>
            <person name="Goepfert S."/>
            <person name="Peitsch M.C."/>
            <person name="Ivanov N.V."/>
        </authorList>
    </citation>
    <scope>NUCLEOTIDE SEQUENCE [LARGE SCALE GENOMIC DNA]</scope>
</reference>
<dbReference type="Pfam" id="PF25597">
    <property type="entry name" value="SH3_retrovirus"/>
    <property type="match status" value="1"/>
</dbReference>
<protein>
    <submittedName>
        <fullName evidence="2">Uncharacterized protein LOC107795270</fullName>
    </submittedName>
</protein>
<dbReference type="Proteomes" id="UP000790787">
    <property type="component" value="Chromosome 22"/>
</dbReference>
<dbReference type="STRING" id="4097.A0A1S4A9P3"/>
<dbReference type="KEGG" id="nta:107795270"/>
<dbReference type="InterPro" id="IPR054722">
    <property type="entry name" value="PolX-like_BBD"/>
</dbReference>
<sequence length="490" mass="55232">MKDLWDELDVITPLASCDCEESRPSVELLKNIRLLQFLMGLNESYSNIQSNVLAKKPVITVNEAYAIVTQEESQRTLGVTDTLKDPLTMLAGKGHEFKPKRPGLICDYCGYKGHLKENCYKIVGYPPDFKSKKKGQNSGSGTYVNNATSEEKHVLMLPTQRNFFTGDQYKQLVNLLQKTTTNECSTNTASIITLMTNAIASDHVWIVDSGATHHVTHCKNALNNLRKADHKADGVQLPTGSRAEITHTRDAVVLGNKTIEGVLYVLDFKFNLLSVSKLTRQLCCSVGFYLDFCIFQGLYNGKVMGIGRENNGLYLIKENLPTTTISLLKEHGKTTLYLRLGHTSTKSMQHISELKNKIQAGEQDNCEVCPLARQYRLQFPLSSTRSSSIFNSYTWMFGDLISILQGKSSYELLFGKPAKIDHLREFGCLCYASNLPKGDKFTARAKRVVLVGYSETQKSYRLYDLENKRVFVSRDMVFKEHVFPFEKTTD</sequence>
<dbReference type="Pfam" id="PF14244">
    <property type="entry name" value="Retrotran_gag_3"/>
    <property type="match status" value="1"/>
</dbReference>
<dbReference type="PaxDb" id="4097-A0A1S4A9P3"/>
<dbReference type="OrthoDB" id="1305974at2759"/>
<evidence type="ECO:0000313" key="1">
    <source>
        <dbReference type="Proteomes" id="UP000790787"/>
    </source>
</evidence>
<reference evidence="2" key="2">
    <citation type="submission" date="2025-08" db="UniProtKB">
        <authorList>
            <consortium name="RefSeq"/>
        </authorList>
    </citation>
    <scope>IDENTIFICATION</scope>
    <source>
        <tissue evidence="2">Leaf</tissue>
    </source>
</reference>
<name>A0A1S4A9P3_TOBAC</name>
<dbReference type="PANTHER" id="PTHR34222:SF77">
    <property type="entry name" value="CCHC-TYPE DOMAIN-CONTAINING PROTEIN"/>
    <property type="match status" value="1"/>
</dbReference>
<dbReference type="RefSeq" id="XP_016473358.2">
    <property type="nucleotide sequence ID" value="XM_016617872.2"/>
</dbReference>
<dbReference type="GeneID" id="107795270"/>
<dbReference type="RefSeq" id="XP_016473358.1">
    <property type="nucleotide sequence ID" value="XM_016617872.1"/>
</dbReference>
<dbReference type="InterPro" id="IPR057670">
    <property type="entry name" value="SH3_retrovirus"/>
</dbReference>
<gene>
    <name evidence="2" type="primary">LOC107795270</name>
</gene>